<organism evidence="8 9">
    <name type="scientific">Rhodanobacter glycinis</name>
    <dbReference type="NCBI Taxonomy" id="582702"/>
    <lineage>
        <taxon>Bacteria</taxon>
        <taxon>Pseudomonadati</taxon>
        <taxon>Pseudomonadota</taxon>
        <taxon>Gammaproteobacteria</taxon>
        <taxon>Lysobacterales</taxon>
        <taxon>Rhodanobacteraceae</taxon>
        <taxon>Rhodanobacter</taxon>
    </lineage>
</organism>
<dbReference type="PANTHER" id="PTHR43711:SF1">
    <property type="entry name" value="HISTIDINE KINASE 1"/>
    <property type="match status" value="1"/>
</dbReference>
<keyword evidence="3" id="KW-0597">Phosphoprotein</keyword>
<reference evidence="8 9" key="1">
    <citation type="journal article" date="2019" name="Environ. Microbiol.">
        <title>Species interactions and distinct microbial communities in high Arctic permafrost affected cryosols are associated with the CH4 and CO2 gas fluxes.</title>
        <authorList>
            <person name="Altshuler I."/>
            <person name="Hamel J."/>
            <person name="Turney S."/>
            <person name="Magnuson E."/>
            <person name="Levesque R."/>
            <person name="Greer C."/>
            <person name="Whyte L.G."/>
        </authorList>
    </citation>
    <scope>NUCLEOTIDE SEQUENCE [LARGE SCALE GENOMIC DNA]</scope>
    <source>
        <strain evidence="8 9">S13Y</strain>
    </source>
</reference>
<dbReference type="Pfam" id="PF02518">
    <property type="entry name" value="HATPase_c"/>
    <property type="match status" value="1"/>
</dbReference>
<dbReference type="SUPFAM" id="SSF55874">
    <property type="entry name" value="ATPase domain of HSP90 chaperone/DNA topoisomerase II/histidine kinase"/>
    <property type="match status" value="1"/>
</dbReference>
<dbReference type="InterPro" id="IPR003661">
    <property type="entry name" value="HisK_dim/P_dom"/>
</dbReference>
<dbReference type="GO" id="GO:0000155">
    <property type="term" value="F:phosphorelay sensor kinase activity"/>
    <property type="evidence" value="ECO:0007669"/>
    <property type="project" value="InterPro"/>
</dbReference>
<keyword evidence="4" id="KW-0808">Transferase</keyword>
<comment type="catalytic activity">
    <reaction evidence="1">
        <text>ATP + protein L-histidine = ADP + protein N-phospho-L-histidine.</text>
        <dbReference type="EC" id="2.7.13.3"/>
    </reaction>
</comment>
<evidence type="ECO:0000256" key="3">
    <source>
        <dbReference type="ARBA" id="ARBA00022553"/>
    </source>
</evidence>
<dbReference type="AlphaFoldDB" id="A0A502C6F7"/>
<dbReference type="InterPro" id="IPR003018">
    <property type="entry name" value="GAF"/>
</dbReference>
<dbReference type="Proteomes" id="UP000319486">
    <property type="component" value="Unassembled WGS sequence"/>
</dbReference>
<dbReference type="SMART" id="SM00388">
    <property type="entry name" value="HisKA"/>
    <property type="match status" value="1"/>
</dbReference>
<dbReference type="CDD" id="cd00082">
    <property type="entry name" value="HisKA"/>
    <property type="match status" value="1"/>
</dbReference>
<evidence type="ECO:0000256" key="4">
    <source>
        <dbReference type="ARBA" id="ARBA00022679"/>
    </source>
</evidence>
<keyword evidence="9" id="KW-1185">Reference proteome</keyword>
<evidence type="ECO:0000256" key="6">
    <source>
        <dbReference type="ARBA" id="ARBA00023012"/>
    </source>
</evidence>
<dbReference type="SMART" id="SM00387">
    <property type="entry name" value="HATPase_c"/>
    <property type="match status" value="1"/>
</dbReference>
<sequence>MRADSTPGISKHRPITADLEAIRRIGSVPTILQAVAHTTGMRFAAIARVTDTDWTVCAVHDLIDFGLKPGEELVLESTICNEIRQHHQPVVFGHASAHPQFAQHPTPKLYGFESYISIPIFLADGEFFGTLCALDPLPAKLDEPNVVATLQLFAKLIAAELDTQDRLEKSASALLDAQETAKLREQFIAVLGHDLRNPLMAIRVGAELLQLTALDPSSQRTIGHIQRSSLRMAELIKDILDFARGRLGGGIPAVFEQEDDLAEELRNVIAEVQQAHRDRAIDVSVAIGHPVACDVRRVAQLLANLLTNAVIHGAADQPVRIAARSDDETFELVVSNGGHAIPAGKIARLFQPFSRDADQSAQPGLGLGLYIAAEIARAHRGTLQVTSSTDAGTHFVFRMPVRCAEPAAAAENRGRDRTSLA</sequence>
<dbReference type="RefSeq" id="WP_140653031.1">
    <property type="nucleotide sequence ID" value="NZ_RCZO01000006.1"/>
</dbReference>
<dbReference type="Pfam" id="PF00512">
    <property type="entry name" value="HisKA"/>
    <property type="match status" value="1"/>
</dbReference>
<dbReference type="PRINTS" id="PR00344">
    <property type="entry name" value="BCTRLSENSOR"/>
</dbReference>
<dbReference type="InterPro" id="IPR029016">
    <property type="entry name" value="GAF-like_dom_sf"/>
</dbReference>
<dbReference type="InterPro" id="IPR036890">
    <property type="entry name" value="HATPase_C_sf"/>
</dbReference>
<dbReference type="PANTHER" id="PTHR43711">
    <property type="entry name" value="TWO-COMPONENT HISTIDINE KINASE"/>
    <property type="match status" value="1"/>
</dbReference>
<proteinExistence type="predicted"/>
<gene>
    <name evidence="8" type="ORF">EAH88_12260</name>
</gene>
<dbReference type="Gene3D" id="1.10.287.130">
    <property type="match status" value="1"/>
</dbReference>
<evidence type="ECO:0000256" key="5">
    <source>
        <dbReference type="ARBA" id="ARBA00022777"/>
    </source>
</evidence>
<name>A0A502C6F7_9GAMM</name>
<evidence type="ECO:0000256" key="1">
    <source>
        <dbReference type="ARBA" id="ARBA00000085"/>
    </source>
</evidence>
<dbReference type="SMART" id="SM00065">
    <property type="entry name" value="GAF"/>
    <property type="match status" value="1"/>
</dbReference>
<dbReference type="Gene3D" id="3.30.565.10">
    <property type="entry name" value="Histidine kinase-like ATPase, C-terminal domain"/>
    <property type="match status" value="1"/>
</dbReference>
<dbReference type="Gene3D" id="3.30.450.40">
    <property type="match status" value="1"/>
</dbReference>
<dbReference type="InterPro" id="IPR050736">
    <property type="entry name" value="Sensor_HK_Regulatory"/>
</dbReference>
<dbReference type="EC" id="2.7.13.3" evidence="2"/>
<dbReference type="EMBL" id="RCZO01000006">
    <property type="protein sequence ID" value="TPG08393.1"/>
    <property type="molecule type" value="Genomic_DNA"/>
</dbReference>
<feature type="domain" description="Histidine kinase" evidence="7">
    <location>
        <begin position="190"/>
        <end position="403"/>
    </location>
</feature>
<dbReference type="InterPro" id="IPR003594">
    <property type="entry name" value="HATPase_dom"/>
</dbReference>
<dbReference type="SUPFAM" id="SSF55781">
    <property type="entry name" value="GAF domain-like"/>
    <property type="match status" value="1"/>
</dbReference>
<evidence type="ECO:0000259" key="7">
    <source>
        <dbReference type="PROSITE" id="PS50109"/>
    </source>
</evidence>
<dbReference type="SUPFAM" id="SSF47384">
    <property type="entry name" value="Homodimeric domain of signal transducing histidine kinase"/>
    <property type="match status" value="1"/>
</dbReference>
<evidence type="ECO:0000313" key="8">
    <source>
        <dbReference type="EMBL" id="TPG08393.1"/>
    </source>
</evidence>
<accession>A0A502C6F7</accession>
<dbReference type="Pfam" id="PF01590">
    <property type="entry name" value="GAF"/>
    <property type="match status" value="1"/>
</dbReference>
<dbReference type="InterPro" id="IPR004358">
    <property type="entry name" value="Sig_transdc_His_kin-like_C"/>
</dbReference>
<dbReference type="InterPro" id="IPR036097">
    <property type="entry name" value="HisK_dim/P_sf"/>
</dbReference>
<comment type="caution">
    <text evidence="8">The sequence shown here is derived from an EMBL/GenBank/DDBJ whole genome shotgun (WGS) entry which is preliminary data.</text>
</comment>
<dbReference type="InterPro" id="IPR005467">
    <property type="entry name" value="His_kinase_dom"/>
</dbReference>
<dbReference type="PROSITE" id="PS50109">
    <property type="entry name" value="HIS_KIN"/>
    <property type="match status" value="1"/>
</dbReference>
<protein>
    <recommendedName>
        <fullName evidence="2">histidine kinase</fullName>
        <ecNumber evidence="2">2.7.13.3</ecNumber>
    </recommendedName>
</protein>
<evidence type="ECO:0000313" key="9">
    <source>
        <dbReference type="Proteomes" id="UP000319486"/>
    </source>
</evidence>
<keyword evidence="6" id="KW-0902">Two-component regulatory system</keyword>
<evidence type="ECO:0000256" key="2">
    <source>
        <dbReference type="ARBA" id="ARBA00012438"/>
    </source>
</evidence>
<keyword evidence="5" id="KW-0418">Kinase</keyword>